<dbReference type="RefSeq" id="WP_036061246.1">
    <property type="nucleotide sequence ID" value="NZ_CP011102.1"/>
</dbReference>
<keyword evidence="2" id="KW-1185">Reference proteome</keyword>
<gene>
    <name evidence="1" type="ORF">UE46_15460</name>
</gene>
<dbReference type="Proteomes" id="UP000223060">
    <property type="component" value="Chromosome"/>
</dbReference>
<evidence type="ECO:0000313" key="2">
    <source>
        <dbReference type="Proteomes" id="UP000223060"/>
    </source>
</evidence>
<dbReference type="KEGG" id="lwi:UE46_15460"/>
<dbReference type="Gene3D" id="3.30.70.3060">
    <property type="match status" value="1"/>
</dbReference>
<sequence length="191" mass="20957">MKKFLLIGMVLGGLLLVLSGCMFNKAKGLIVYGSNDQVAQALESNKKDVDSSQVYAVKQDGADETLTIFLQESDAKKMQKEDVFSKIINSDETEKLKELPATNGKMLLFAKEDAAEITLDGKKQPVTYGGNVTFGDSRAYAQKIVVVPDNMWASVKAKAESIAVVTMKKDAADYITKFKDVDRVQLVDFNS</sequence>
<accession>A0A1S7FXW3</accession>
<protein>
    <recommendedName>
        <fullName evidence="3">Lipoprotein</fullName>
    </recommendedName>
</protein>
<proteinExistence type="predicted"/>
<dbReference type="EMBL" id="CP011102">
    <property type="protein sequence ID" value="AQY52276.1"/>
    <property type="molecule type" value="Genomic_DNA"/>
</dbReference>
<dbReference type="PROSITE" id="PS51257">
    <property type="entry name" value="PROKAR_LIPOPROTEIN"/>
    <property type="match status" value="1"/>
</dbReference>
<dbReference type="InterPro" id="IPR035253">
    <property type="entry name" value="Lipoprotein_22_bac"/>
</dbReference>
<name>A0A1S7FXW3_9LIST</name>
<dbReference type="AlphaFoldDB" id="A0A1S7FXW3"/>
<organism evidence="1 2">
    <name type="scientific">Listeria weihenstephanensis</name>
    <dbReference type="NCBI Taxonomy" id="1006155"/>
    <lineage>
        <taxon>Bacteria</taxon>
        <taxon>Bacillati</taxon>
        <taxon>Bacillota</taxon>
        <taxon>Bacilli</taxon>
        <taxon>Bacillales</taxon>
        <taxon>Listeriaceae</taxon>
        <taxon>Listeria</taxon>
    </lineage>
</organism>
<dbReference type="Gene3D" id="2.40.40.60">
    <property type="match status" value="1"/>
</dbReference>
<dbReference type="Pfam" id="PF17294">
    <property type="entry name" value="Lipoprotein_22"/>
    <property type="match status" value="1"/>
</dbReference>
<evidence type="ECO:0008006" key="3">
    <source>
        <dbReference type="Google" id="ProtNLM"/>
    </source>
</evidence>
<evidence type="ECO:0000313" key="1">
    <source>
        <dbReference type="EMBL" id="AQY52276.1"/>
    </source>
</evidence>
<reference evidence="2" key="1">
    <citation type="submission" date="2015-03" db="EMBL/GenBank/DDBJ databases">
        <authorList>
            <person name="Ferrari E."/>
            <person name="Walter M.C."/>
            <person name="Huptas C."/>
            <person name="Scherer S."/>
            <person name="Mueller-Herbst S."/>
        </authorList>
    </citation>
    <scope>NUCLEOTIDE SEQUENCE [LARGE SCALE GENOMIC DNA]</scope>
    <source>
        <strain evidence="2">LWP01</strain>
    </source>
</reference>